<evidence type="ECO:0000256" key="1">
    <source>
        <dbReference type="SAM" id="MobiDB-lite"/>
    </source>
</evidence>
<feature type="signal peptide" evidence="2">
    <location>
        <begin position="1"/>
        <end position="24"/>
    </location>
</feature>
<feature type="region of interest" description="Disordered" evidence="1">
    <location>
        <begin position="28"/>
        <end position="58"/>
    </location>
</feature>
<reference evidence="3 4" key="1">
    <citation type="journal article" date="2019" name="Int. J. Syst. Evol. Microbiol.">
        <title>The Global Catalogue of Microorganisms (GCM) 10K type strain sequencing project: providing services to taxonomists for standard genome sequencing and annotation.</title>
        <authorList>
            <consortium name="The Broad Institute Genomics Platform"/>
            <consortium name="The Broad Institute Genome Sequencing Center for Infectious Disease"/>
            <person name="Wu L."/>
            <person name="Ma J."/>
        </authorList>
    </citation>
    <scope>NUCLEOTIDE SEQUENCE [LARGE SCALE GENOMIC DNA]</scope>
    <source>
        <strain evidence="3 4">JCM 15478</strain>
    </source>
</reference>
<sequence length="254" mass="26851">MRRLRCAVMLTGLLVLTAPLVGCADDDPGRGKDADAGASPGASESPGASAGPSRNPDPVVLVHGLGGSPADWETFRRWFVRDGYEEKRIAAVDLTAGRPNDENARVIARTVRKLLADTGAAKADLVAFSMGNLSARHYLKKLDGTAHVREFAGIAGPNQGMDTPLTGDCGPRTDTDACQMGEDSVFLRALNAGDETPGPVRYATWRSDADDIVPADSTPLQGAANHTVPQALGHVELIGDRHVYRAVRDFLRGG</sequence>
<keyword evidence="2" id="KW-0732">Signal</keyword>
<dbReference type="Proteomes" id="UP001500016">
    <property type="component" value="Unassembled WGS sequence"/>
</dbReference>
<evidence type="ECO:0000256" key="2">
    <source>
        <dbReference type="SAM" id="SignalP"/>
    </source>
</evidence>
<feature type="chain" id="PRO_5045075999" evidence="2">
    <location>
        <begin position="25"/>
        <end position="254"/>
    </location>
</feature>
<comment type="caution">
    <text evidence="3">The sequence shown here is derived from an EMBL/GenBank/DDBJ whole genome shotgun (WGS) entry which is preliminary data.</text>
</comment>
<dbReference type="EMBL" id="BAAAPE010000011">
    <property type="protein sequence ID" value="GAA2082366.1"/>
    <property type="molecule type" value="Genomic_DNA"/>
</dbReference>
<dbReference type="SUPFAM" id="SSF53474">
    <property type="entry name" value="alpha/beta-Hydrolases"/>
    <property type="match status" value="1"/>
</dbReference>
<keyword evidence="4" id="KW-1185">Reference proteome</keyword>
<dbReference type="PANTHER" id="PTHR32015:SF1">
    <property type="entry name" value="LIPASE"/>
    <property type="match status" value="1"/>
</dbReference>
<dbReference type="InterPro" id="IPR029058">
    <property type="entry name" value="AB_hydrolase_fold"/>
</dbReference>
<dbReference type="InterPro" id="IPR002918">
    <property type="entry name" value="Lipase_EstA/Esterase_EstB"/>
</dbReference>
<gene>
    <name evidence="3" type="ORF">GCM10009801_42050</name>
</gene>
<dbReference type="RefSeq" id="WP_344530424.1">
    <property type="nucleotide sequence ID" value="NZ_BAAAPE010000011.1"/>
</dbReference>
<protein>
    <submittedName>
        <fullName evidence="3">Triacylglycerol lipase</fullName>
    </submittedName>
</protein>
<feature type="compositionally biased region" description="Low complexity" evidence="1">
    <location>
        <begin position="36"/>
        <end position="53"/>
    </location>
</feature>
<dbReference type="Pfam" id="PF01674">
    <property type="entry name" value="Lipase_2"/>
    <property type="match status" value="1"/>
</dbReference>
<organism evidence="3 4">
    <name type="scientific">Streptomyces albiaxialis</name>
    <dbReference type="NCBI Taxonomy" id="329523"/>
    <lineage>
        <taxon>Bacteria</taxon>
        <taxon>Bacillati</taxon>
        <taxon>Actinomycetota</taxon>
        <taxon>Actinomycetes</taxon>
        <taxon>Kitasatosporales</taxon>
        <taxon>Streptomycetaceae</taxon>
        <taxon>Streptomyces</taxon>
    </lineage>
</organism>
<name>A0ABN2W3S8_9ACTN</name>
<evidence type="ECO:0000313" key="3">
    <source>
        <dbReference type="EMBL" id="GAA2082366.1"/>
    </source>
</evidence>
<dbReference type="PANTHER" id="PTHR32015">
    <property type="entry name" value="FASTING INDUCED LIPASE"/>
    <property type="match status" value="1"/>
</dbReference>
<evidence type="ECO:0000313" key="4">
    <source>
        <dbReference type="Proteomes" id="UP001500016"/>
    </source>
</evidence>
<accession>A0ABN2W3S8</accession>
<proteinExistence type="predicted"/>
<dbReference type="Gene3D" id="3.40.50.1820">
    <property type="entry name" value="alpha/beta hydrolase"/>
    <property type="match status" value="1"/>
</dbReference>